<feature type="region of interest" description="Disordered" evidence="2">
    <location>
        <begin position="518"/>
        <end position="537"/>
    </location>
</feature>
<feature type="compositionally biased region" description="Low complexity" evidence="2">
    <location>
        <begin position="875"/>
        <end position="897"/>
    </location>
</feature>
<feature type="compositionally biased region" description="Polar residues" evidence="2">
    <location>
        <begin position="557"/>
        <end position="567"/>
    </location>
</feature>
<feature type="compositionally biased region" description="Low complexity" evidence="2">
    <location>
        <begin position="693"/>
        <end position="722"/>
    </location>
</feature>
<feature type="compositionally biased region" description="Pro residues" evidence="2">
    <location>
        <begin position="852"/>
        <end position="861"/>
    </location>
</feature>
<feature type="compositionally biased region" description="Polar residues" evidence="2">
    <location>
        <begin position="757"/>
        <end position="767"/>
    </location>
</feature>
<organism evidence="3 4">
    <name type="scientific">Polarella glacialis</name>
    <name type="common">Dinoflagellate</name>
    <dbReference type="NCBI Taxonomy" id="89957"/>
    <lineage>
        <taxon>Eukaryota</taxon>
        <taxon>Sar</taxon>
        <taxon>Alveolata</taxon>
        <taxon>Dinophyceae</taxon>
        <taxon>Suessiales</taxon>
        <taxon>Suessiaceae</taxon>
        <taxon>Polarella</taxon>
    </lineage>
</organism>
<dbReference type="EMBL" id="CAJNNV010029797">
    <property type="protein sequence ID" value="CAE8630128.1"/>
    <property type="molecule type" value="Genomic_DNA"/>
</dbReference>
<accession>A0A813GXZ2</accession>
<dbReference type="Proteomes" id="UP000654075">
    <property type="component" value="Unassembled WGS sequence"/>
</dbReference>
<feature type="compositionally biased region" description="Basic and acidic residues" evidence="2">
    <location>
        <begin position="311"/>
        <end position="321"/>
    </location>
</feature>
<feature type="region of interest" description="Disordered" evidence="2">
    <location>
        <begin position="986"/>
        <end position="1011"/>
    </location>
</feature>
<gene>
    <name evidence="3" type="ORF">PGLA1383_LOCUS46524</name>
</gene>
<feature type="compositionally biased region" description="Low complexity" evidence="2">
    <location>
        <begin position="998"/>
        <end position="1008"/>
    </location>
</feature>
<keyword evidence="1" id="KW-0175">Coiled coil</keyword>
<reference evidence="3" key="1">
    <citation type="submission" date="2021-02" db="EMBL/GenBank/DDBJ databases">
        <authorList>
            <person name="Dougan E. K."/>
            <person name="Rhodes N."/>
            <person name="Thang M."/>
            <person name="Chan C."/>
        </authorList>
    </citation>
    <scope>NUCLEOTIDE SEQUENCE</scope>
</reference>
<evidence type="ECO:0000313" key="4">
    <source>
        <dbReference type="Proteomes" id="UP000654075"/>
    </source>
</evidence>
<feature type="region of interest" description="Disordered" evidence="2">
    <location>
        <begin position="160"/>
        <end position="194"/>
    </location>
</feature>
<feature type="region of interest" description="Disordered" evidence="2">
    <location>
        <begin position="655"/>
        <end position="905"/>
    </location>
</feature>
<feature type="region of interest" description="Disordered" evidence="2">
    <location>
        <begin position="291"/>
        <end position="328"/>
    </location>
</feature>
<feature type="compositionally biased region" description="Low complexity" evidence="2">
    <location>
        <begin position="585"/>
        <end position="605"/>
    </location>
</feature>
<sequence>MAERPASAKHDGPLTTMAAVPMTVEFCIPSLDLRLQMSLSLDLDLGCKSIPGKVALDQQLLDRLVSAVVQELKTEGVSSTVLLPERAETKERLEDPAALVKSAAQVDELDGTFAMDELRSKLREADIAQAKAKQRLSEMRAVCLQEVTQLREQLHQKFQAQAEGDDEHEVTLRSSNTLARQRSEELEAESAGPGSPEVMRLLRWEQRQSELSIDDLRKKLDFRDQELSDLEVQLEKYRLQEQSRPCAISINGSSLTASHTDGCTTKALCDKAVGGTPLAAQEGHMLLSGEAVAAEPSPSPSPSLECSGAELRSESPLDSRASRSRASCSDADPHLAHLQLADCSPSGPELASAVAGAGGDPTSRSRSGGGSGSPELSSPRGGPPSPENGNGDGRSLFSGPVGRRQSLLEVRATAVTILDSMVKPRGFNMTSGSMNSAFSGVSGLREDAVALSFDDELLGRSGPVALSEASCDGTCALLSAELLSTDTEDVDSDDVAADGKGEAPHELDRENMREQLSSLRTRRGAAAFRQPSVAPDVETTLQKHGVVRQGEDKVSCPGQSSWTSNPSKAAVAERTQSLQRERHSSPSSGPSPASPGFSGGESSSPVCEKARLSRRSAELCEALLMEVSPSVPEVVSSGSRRVSKAAAAVRALALAAAAASGSGRQPQSLLSSPKGEGEAQAQPHGREKGAFGACASPAMSPAASPAASPLFGGARSATASMSPSPPPGAKPEATLLSLQIRKRRTSLEGPPVDDESSSPVVAQSPTREMQDMPVKSPIVFPDAERKSPGQLLRVGSKRSSGSKGRCPQDPNDCGSGDSADGGCRSPCALFPSTSSPSPSPQREKGDLSTPGPVGPPPPAGLPPGTWARAEPPTPETTKGGSSSSSSSAAPKGSPNSSIKGQLSSVSSALRESCEVKLAEIPRLSTQLSPHQAPRSGAALETATPALPPASFPSSSQPRSLPCAAPKRKVSICSVPLVIPILEFTGPLPELQDSRPEGSKSPGSLSKSPARVPSAPLVQRLLSVARPCRRLTSIAGSGSSC</sequence>
<protein>
    <submittedName>
        <fullName evidence="3">Uncharacterized protein</fullName>
    </submittedName>
</protein>
<evidence type="ECO:0000256" key="2">
    <source>
        <dbReference type="SAM" id="MobiDB-lite"/>
    </source>
</evidence>
<name>A0A813GXZ2_POLGL</name>
<keyword evidence="4" id="KW-1185">Reference proteome</keyword>
<feature type="compositionally biased region" description="Acidic residues" evidence="2">
    <location>
        <begin position="487"/>
        <end position="496"/>
    </location>
</feature>
<dbReference type="AlphaFoldDB" id="A0A813GXZ2"/>
<evidence type="ECO:0000313" key="3">
    <source>
        <dbReference type="EMBL" id="CAE8630128.1"/>
    </source>
</evidence>
<feature type="coiled-coil region" evidence="1">
    <location>
        <begin position="213"/>
        <end position="240"/>
    </location>
</feature>
<feature type="compositionally biased region" description="Basic and acidic residues" evidence="2">
    <location>
        <begin position="497"/>
        <end position="511"/>
    </location>
</feature>
<feature type="region of interest" description="Disordered" evidence="2">
    <location>
        <begin position="543"/>
        <end position="611"/>
    </location>
</feature>
<evidence type="ECO:0000256" key="1">
    <source>
        <dbReference type="SAM" id="Coils"/>
    </source>
</evidence>
<feature type="compositionally biased region" description="Low complexity" evidence="2">
    <location>
        <begin position="951"/>
        <end position="961"/>
    </location>
</feature>
<feature type="compositionally biased region" description="Low complexity" evidence="2">
    <location>
        <begin position="812"/>
        <end position="823"/>
    </location>
</feature>
<comment type="caution">
    <text evidence="3">The sequence shown here is derived from an EMBL/GenBank/DDBJ whole genome shotgun (WGS) entry which is preliminary data.</text>
</comment>
<feature type="region of interest" description="Disordered" evidence="2">
    <location>
        <begin position="487"/>
        <end position="511"/>
    </location>
</feature>
<feature type="region of interest" description="Disordered" evidence="2">
    <location>
        <begin position="340"/>
        <end position="402"/>
    </location>
</feature>
<feature type="region of interest" description="Disordered" evidence="2">
    <location>
        <begin position="921"/>
        <end position="962"/>
    </location>
</feature>
<proteinExistence type="predicted"/>